<comment type="caution">
    <text evidence="4">The sequence shown here is derived from an EMBL/GenBank/DDBJ whole genome shotgun (WGS) entry which is preliminary data.</text>
</comment>
<evidence type="ECO:0000259" key="3">
    <source>
        <dbReference type="SMART" id="SM00062"/>
    </source>
</evidence>
<dbReference type="SMART" id="SM00062">
    <property type="entry name" value="PBPb"/>
    <property type="match status" value="1"/>
</dbReference>
<feature type="domain" description="Solute-binding protein family 3/N-terminal" evidence="3">
    <location>
        <begin position="37"/>
        <end position="260"/>
    </location>
</feature>
<dbReference type="SUPFAM" id="SSF53850">
    <property type="entry name" value="Periplasmic binding protein-like II"/>
    <property type="match status" value="1"/>
</dbReference>
<dbReference type="Gene3D" id="3.40.190.10">
    <property type="entry name" value="Periplasmic binding protein-like II"/>
    <property type="match status" value="2"/>
</dbReference>
<dbReference type="PANTHER" id="PTHR35936:SF17">
    <property type="entry name" value="ARGININE-BINDING EXTRACELLULAR PROTEIN ARTP"/>
    <property type="match status" value="1"/>
</dbReference>
<dbReference type="EMBL" id="JBHRVD010000001">
    <property type="protein sequence ID" value="MFC3321290.1"/>
    <property type="molecule type" value="Genomic_DNA"/>
</dbReference>
<dbReference type="Proteomes" id="UP001595648">
    <property type="component" value="Unassembled WGS sequence"/>
</dbReference>
<feature type="signal peptide" evidence="2">
    <location>
        <begin position="1"/>
        <end position="22"/>
    </location>
</feature>
<keyword evidence="5" id="KW-1185">Reference proteome</keyword>
<organism evidence="4 5">
    <name type="scientific">Mesorhizobium cantuariense</name>
    <dbReference type="NCBI Taxonomy" id="1300275"/>
    <lineage>
        <taxon>Bacteria</taxon>
        <taxon>Pseudomonadati</taxon>
        <taxon>Pseudomonadota</taxon>
        <taxon>Alphaproteobacteria</taxon>
        <taxon>Hyphomicrobiales</taxon>
        <taxon>Phyllobacteriaceae</taxon>
        <taxon>Mesorhizobium</taxon>
    </lineage>
</organism>
<accession>A0ABV7MHR3</accession>
<dbReference type="InterPro" id="IPR001638">
    <property type="entry name" value="Solute-binding_3/MltF_N"/>
</dbReference>
<evidence type="ECO:0000256" key="2">
    <source>
        <dbReference type="SAM" id="SignalP"/>
    </source>
</evidence>
<sequence length="302" mass="33181">MNFKKLVPLALGLLVTAGAARAEDESPTLAKIHGDKKIVIMNDLSAAPWQFRDANGNAAGFSIDLDRMIAARLDVDLELRNVEWAGLIPGLLTRKSDILATSMTVTPKRAEQILFTKENWYSTGVVAIVRPDGQAASWEDLNQPGKRIAVKAGTSAVDIAKQFFANAEIQSYPNDTDTYQALKTNRVDAALNDLAVLGVVSREYGFVSLKKPRELISSDEWAFAVRKDDAGAQKYLDTFLAEIKANGKLEALRAYWVDGDAWKKDFLEKNSGVSEERKKLVEQTGISAYVPESGDGKRTTLE</sequence>
<evidence type="ECO:0000313" key="4">
    <source>
        <dbReference type="EMBL" id="MFC3321290.1"/>
    </source>
</evidence>
<dbReference type="RefSeq" id="WP_378977532.1">
    <property type="nucleotide sequence ID" value="NZ_JBHRVD010000001.1"/>
</dbReference>
<reference evidence="5" key="1">
    <citation type="journal article" date="2019" name="Int. J. Syst. Evol. Microbiol.">
        <title>The Global Catalogue of Microorganisms (GCM) 10K type strain sequencing project: providing services to taxonomists for standard genome sequencing and annotation.</title>
        <authorList>
            <consortium name="The Broad Institute Genomics Platform"/>
            <consortium name="The Broad Institute Genome Sequencing Center for Infectious Disease"/>
            <person name="Wu L."/>
            <person name="Ma J."/>
        </authorList>
    </citation>
    <scope>NUCLEOTIDE SEQUENCE [LARGE SCALE GENOMIC DNA]</scope>
    <source>
        <strain evidence="5">ICMP 19515</strain>
    </source>
</reference>
<feature type="chain" id="PRO_5046398411" evidence="2">
    <location>
        <begin position="23"/>
        <end position="302"/>
    </location>
</feature>
<name>A0ABV7MHR3_9HYPH</name>
<evidence type="ECO:0000313" key="5">
    <source>
        <dbReference type="Proteomes" id="UP001595648"/>
    </source>
</evidence>
<keyword evidence="1 2" id="KW-0732">Signal</keyword>
<dbReference type="Pfam" id="PF00497">
    <property type="entry name" value="SBP_bac_3"/>
    <property type="match status" value="1"/>
</dbReference>
<protein>
    <submittedName>
        <fullName evidence="4">Substrate-binding periplasmic protein</fullName>
    </submittedName>
</protein>
<gene>
    <name evidence="4" type="ORF">ACFOJ9_05770</name>
</gene>
<dbReference type="PANTHER" id="PTHR35936">
    <property type="entry name" value="MEMBRANE-BOUND LYTIC MUREIN TRANSGLYCOSYLASE F"/>
    <property type="match status" value="1"/>
</dbReference>
<proteinExistence type="predicted"/>
<evidence type="ECO:0000256" key="1">
    <source>
        <dbReference type="ARBA" id="ARBA00022729"/>
    </source>
</evidence>
<dbReference type="CDD" id="cd13530">
    <property type="entry name" value="PBP2_peptides_like"/>
    <property type="match status" value="1"/>
</dbReference>